<dbReference type="Gene3D" id="2.30.39.10">
    <property type="entry name" value="Alpha-1-antitrypsin, domain 1"/>
    <property type="match status" value="1"/>
</dbReference>
<feature type="domain" description="Serpin" evidence="5">
    <location>
        <begin position="1"/>
        <end position="176"/>
    </location>
</feature>
<reference evidence="6" key="1">
    <citation type="submission" date="2008-06" db="EMBL/GenBank/DDBJ databases">
        <title>NISC Comparative Sequencing Initiative.</title>
        <authorList>
            <person name="Antonellis A."/>
            <person name="Benjamin B."/>
            <person name="Blakesley R.W."/>
            <person name="Bouffard G.G."/>
            <person name="Brinkley C."/>
            <person name="Brooks S."/>
            <person name="Chu G."/>
            <person name="Chub I."/>
            <person name="Coleman H."/>
            <person name="Fuksenko T."/>
            <person name="Gestole M."/>
            <person name="Gregory M."/>
            <person name="Guan X."/>
            <person name="Gupta J."/>
            <person name="Gurson N."/>
            <person name="Han E."/>
            <person name="Han J."/>
            <person name="Hansen N."/>
            <person name="Hargrove A."/>
            <person name="Hines-Harris K."/>
            <person name="Ho S.-L."/>
            <person name="Hu P."/>
            <person name="Hunter G."/>
            <person name="Hurle B."/>
            <person name="Idol J.R."/>
            <person name="Johnson T."/>
            <person name="Knight E."/>
            <person name="Kwong P."/>
            <person name="Lee-Lin S.-Q."/>
            <person name="Legaspi R."/>
            <person name="Madden M."/>
            <person name="Maduro Q.L."/>
            <person name="Maduro V.B."/>
            <person name="Margulies E.H."/>
            <person name="Masiello C."/>
            <person name="Maskeri B."/>
            <person name="McDowell J."/>
            <person name="Merkulov G."/>
            <person name="Montemayor C."/>
            <person name="Mullikin J.C."/>
            <person name="Park M."/>
            <person name="Prasad A."/>
            <person name="Ramsahoye C."/>
            <person name="Reddix-Dugue N."/>
            <person name="Riebow N."/>
            <person name="Schandler K."/>
            <person name="Schueler M.G."/>
            <person name="Sison C."/>
            <person name="Smith L."/>
            <person name="Stantripop S."/>
            <person name="Thomas J.W."/>
            <person name="Thomas P.J."/>
            <person name="Tsipouri V."/>
            <person name="Young A."/>
            <person name="Green E.D."/>
        </authorList>
    </citation>
    <scope>NUCLEOTIDE SEQUENCE</scope>
</reference>
<dbReference type="Pfam" id="PF00079">
    <property type="entry name" value="Serpin"/>
    <property type="match status" value="1"/>
</dbReference>
<dbReference type="Gene3D" id="3.30.497.10">
    <property type="entry name" value="Antithrombin, subunit I, domain 2"/>
    <property type="match status" value="1"/>
</dbReference>
<protein>
    <submittedName>
        <fullName evidence="6">Serpin B13 (Predicted)</fullName>
    </submittedName>
</protein>
<dbReference type="MEROPS" id="I04.963"/>
<name>B3RFC1_SORAR</name>
<dbReference type="PROSITE" id="PS00284">
    <property type="entry name" value="SERPIN"/>
    <property type="match status" value="1"/>
</dbReference>
<accession>B3RFC1</accession>
<comment type="similarity">
    <text evidence="1">Belongs to the serpin family. Ov-serpin subfamily.</text>
</comment>
<dbReference type="GO" id="GO:0005615">
    <property type="term" value="C:extracellular space"/>
    <property type="evidence" value="ECO:0007669"/>
    <property type="project" value="InterPro"/>
</dbReference>
<evidence type="ECO:0000256" key="3">
    <source>
        <dbReference type="ARBA" id="ARBA00022900"/>
    </source>
</evidence>
<dbReference type="AlphaFoldDB" id="B3RFC1"/>
<dbReference type="PANTHER" id="PTHR11461">
    <property type="entry name" value="SERINE PROTEASE INHIBITOR, SERPIN"/>
    <property type="match status" value="1"/>
</dbReference>
<dbReference type="SUPFAM" id="SSF56574">
    <property type="entry name" value="Serpins"/>
    <property type="match status" value="1"/>
</dbReference>
<keyword evidence="3" id="KW-0722">Serine protease inhibitor</keyword>
<dbReference type="InterPro" id="IPR000215">
    <property type="entry name" value="Serpin_fam"/>
</dbReference>
<evidence type="ECO:0000313" key="6">
    <source>
        <dbReference type="EMBL" id="ACE79046.1"/>
    </source>
</evidence>
<dbReference type="InterPro" id="IPR042178">
    <property type="entry name" value="Serpin_sf_1"/>
</dbReference>
<dbReference type="GO" id="GO:0004867">
    <property type="term" value="F:serine-type endopeptidase inhibitor activity"/>
    <property type="evidence" value="ECO:0007669"/>
    <property type="project" value="UniProtKB-KW"/>
</dbReference>
<evidence type="ECO:0000259" key="5">
    <source>
        <dbReference type="SMART" id="SM00093"/>
    </source>
</evidence>
<dbReference type="InterPro" id="IPR023795">
    <property type="entry name" value="Serpin_CS"/>
</dbReference>
<keyword evidence="2" id="KW-0646">Protease inhibitor</keyword>
<gene>
    <name evidence="6" type="primary">SERPINB13</name>
</gene>
<sequence>MMTQCQSFSFTSLEDLPAKILGIPYKNNDLSMFVLLPDDIDGLEKIIDDISPEKLVAWTQPGRMEQRTVHVHLPRFRVEDSYDLEAALGTRRAPREPRAQGSEHPSSSGLHAQKFLHKSFMVVTEDGTEAGAGTGVGFAVTPAPGCEDFLCNHPFLFFIRHSDSDSVLFFGRFSSP</sequence>
<organism evidence="6">
    <name type="scientific">Sorex araneus</name>
    <name type="common">Eurasian common shrew</name>
    <name type="synonym">European shrew</name>
    <dbReference type="NCBI Taxonomy" id="42254"/>
    <lineage>
        <taxon>Eukaryota</taxon>
        <taxon>Metazoa</taxon>
        <taxon>Chordata</taxon>
        <taxon>Craniata</taxon>
        <taxon>Vertebrata</taxon>
        <taxon>Euteleostomi</taxon>
        <taxon>Mammalia</taxon>
        <taxon>Eutheria</taxon>
        <taxon>Laurasiatheria</taxon>
        <taxon>Eulipotyphla</taxon>
        <taxon>Soricidae</taxon>
        <taxon>Soricinae</taxon>
        <taxon>Sorex</taxon>
    </lineage>
</organism>
<dbReference type="EMBL" id="DP000788">
    <property type="protein sequence ID" value="ACE79046.1"/>
    <property type="molecule type" value="Genomic_DNA"/>
</dbReference>
<dbReference type="InterPro" id="IPR042185">
    <property type="entry name" value="Serpin_sf_2"/>
</dbReference>
<dbReference type="FunFam" id="2.30.39.10:FF:000001">
    <property type="entry name" value="Serpin family B member 2"/>
    <property type="match status" value="1"/>
</dbReference>
<evidence type="ECO:0000256" key="2">
    <source>
        <dbReference type="ARBA" id="ARBA00022690"/>
    </source>
</evidence>
<evidence type="ECO:0000256" key="1">
    <source>
        <dbReference type="ARBA" id="ARBA00006426"/>
    </source>
</evidence>
<dbReference type="InterPro" id="IPR036186">
    <property type="entry name" value="Serpin_sf"/>
</dbReference>
<feature type="region of interest" description="Disordered" evidence="4">
    <location>
        <begin position="89"/>
        <end position="110"/>
    </location>
</feature>
<proteinExistence type="inferred from homology"/>
<dbReference type="InterPro" id="IPR023796">
    <property type="entry name" value="Serpin_dom"/>
</dbReference>
<dbReference type="PANTHER" id="PTHR11461:SF161">
    <property type="entry name" value="SERPIN B13"/>
    <property type="match status" value="1"/>
</dbReference>
<evidence type="ECO:0000256" key="4">
    <source>
        <dbReference type="SAM" id="MobiDB-lite"/>
    </source>
</evidence>
<dbReference type="SMART" id="SM00093">
    <property type="entry name" value="SERPIN"/>
    <property type="match status" value="1"/>
</dbReference>